<evidence type="ECO:0000256" key="10">
    <source>
        <dbReference type="ARBA" id="ARBA00022884"/>
    </source>
</evidence>
<organism evidence="19 20">
    <name type="scientific">Paraglomus occultum</name>
    <dbReference type="NCBI Taxonomy" id="144539"/>
    <lineage>
        <taxon>Eukaryota</taxon>
        <taxon>Fungi</taxon>
        <taxon>Fungi incertae sedis</taxon>
        <taxon>Mucoromycota</taxon>
        <taxon>Glomeromycotina</taxon>
        <taxon>Glomeromycetes</taxon>
        <taxon>Paraglomerales</taxon>
        <taxon>Paraglomeraceae</taxon>
        <taxon>Paraglomus</taxon>
    </lineage>
</organism>
<evidence type="ECO:0000256" key="16">
    <source>
        <dbReference type="SAM" id="MobiDB-lite"/>
    </source>
</evidence>
<dbReference type="SMART" id="SM00487">
    <property type="entry name" value="DEXDc"/>
    <property type="match status" value="1"/>
</dbReference>
<evidence type="ECO:0000256" key="2">
    <source>
        <dbReference type="ARBA" id="ARBA00007465"/>
    </source>
</evidence>
<evidence type="ECO:0000259" key="17">
    <source>
        <dbReference type="PROSITE" id="PS51192"/>
    </source>
</evidence>
<dbReference type="InterPro" id="IPR011545">
    <property type="entry name" value="DEAD/DEAH_box_helicase_dom"/>
</dbReference>
<dbReference type="Pfam" id="PF13234">
    <property type="entry name" value="MTR4_beta-barrel"/>
    <property type="match status" value="1"/>
</dbReference>
<dbReference type="FunFam" id="3.10.290.10:FF:000006">
    <property type="entry name" value="U3 small nucleolar ribonucleoprotein IMP3"/>
    <property type="match status" value="1"/>
</dbReference>
<evidence type="ECO:0000313" key="20">
    <source>
        <dbReference type="Proteomes" id="UP000789572"/>
    </source>
</evidence>
<comment type="similarity">
    <text evidence="2">Belongs to the universal ribosomal protein uS4 family.</text>
</comment>
<dbReference type="SMART" id="SM01142">
    <property type="entry name" value="DSHCT"/>
    <property type="match status" value="1"/>
</dbReference>
<dbReference type="InterPro" id="IPR001650">
    <property type="entry name" value="Helicase_C-like"/>
</dbReference>
<feature type="domain" description="Helicase ATP-binding" evidence="17">
    <location>
        <begin position="251"/>
        <end position="407"/>
    </location>
</feature>
<comment type="similarity">
    <text evidence="3">Belongs to the helicase family. SKI2 subfamily.</text>
</comment>
<dbReference type="Gene3D" id="1.10.3380.30">
    <property type="match status" value="1"/>
</dbReference>
<dbReference type="InterPro" id="IPR027417">
    <property type="entry name" value="P-loop_NTPase"/>
</dbReference>
<evidence type="ECO:0000256" key="8">
    <source>
        <dbReference type="ARBA" id="ARBA00022806"/>
    </source>
</evidence>
<dbReference type="InterPro" id="IPR048392">
    <property type="entry name" value="MTR4-like_stalk"/>
</dbReference>
<keyword evidence="20" id="KW-1185">Reference proteome</keyword>
<name>A0A9N8WFK8_9GLOM</name>
<evidence type="ECO:0000256" key="9">
    <source>
        <dbReference type="ARBA" id="ARBA00022840"/>
    </source>
</evidence>
<dbReference type="GO" id="GO:0019843">
    <property type="term" value="F:rRNA binding"/>
    <property type="evidence" value="ECO:0007669"/>
    <property type="project" value="UniProtKB-KW"/>
</dbReference>
<comment type="subcellular location">
    <subcellularLocation>
        <location evidence="1">Nucleus</location>
        <location evidence="1">Nucleolus</location>
    </subcellularLocation>
</comment>
<keyword evidence="9" id="KW-0067">ATP-binding</keyword>
<reference evidence="19" key="1">
    <citation type="submission" date="2021-06" db="EMBL/GenBank/DDBJ databases">
        <authorList>
            <person name="Kallberg Y."/>
            <person name="Tangrot J."/>
            <person name="Rosling A."/>
        </authorList>
    </citation>
    <scope>NUCLEOTIDE SEQUENCE</scope>
    <source>
        <strain evidence="19">IA702</strain>
    </source>
</reference>
<keyword evidence="10 15" id="KW-0694">RNA-binding</keyword>
<dbReference type="SMART" id="SM00490">
    <property type="entry name" value="HELICc"/>
    <property type="match status" value="1"/>
</dbReference>
<dbReference type="InterPro" id="IPR036986">
    <property type="entry name" value="S4_RNA-bd_sf"/>
</dbReference>
<evidence type="ECO:0000256" key="13">
    <source>
        <dbReference type="ARBA" id="ARBA00069727"/>
    </source>
</evidence>
<dbReference type="CDD" id="cd18024">
    <property type="entry name" value="DEXHc_Mtr4-like"/>
    <property type="match status" value="1"/>
</dbReference>
<dbReference type="Pfam" id="PF01479">
    <property type="entry name" value="S4"/>
    <property type="match status" value="1"/>
</dbReference>
<gene>
    <name evidence="19" type="ORF">POCULU_LOCUS1784</name>
</gene>
<keyword evidence="12" id="KW-0687">Ribonucleoprotein</keyword>
<dbReference type="GO" id="GO:0005524">
    <property type="term" value="F:ATP binding"/>
    <property type="evidence" value="ECO:0007669"/>
    <property type="project" value="UniProtKB-KW"/>
</dbReference>
<dbReference type="SUPFAM" id="SSF55174">
    <property type="entry name" value="Alpha-L RNA-binding motif"/>
    <property type="match status" value="1"/>
</dbReference>
<dbReference type="InterPro" id="IPR014001">
    <property type="entry name" value="Helicase_ATP-bd"/>
</dbReference>
<dbReference type="FunFam" id="3.40.50.300:FF:000083">
    <property type="entry name" value="ATP-dependent RNA helicase DOB1"/>
    <property type="match status" value="1"/>
</dbReference>
<dbReference type="InterPro" id="IPR001912">
    <property type="entry name" value="Ribosomal_uS4_N"/>
</dbReference>
<protein>
    <recommendedName>
        <fullName evidence="13">U3 small nucleolar ribonucleoprotein protein IMP3</fullName>
    </recommendedName>
    <alternativeName>
        <fullName evidence="14">U3 small nucleolar ribonucleoprotein protein imp3</fullName>
    </alternativeName>
</protein>
<dbReference type="AlphaFoldDB" id="A0A9N8WFK8"/>
<evidence type="ECO:0000256" key="5">
    <source>
        <dbReference type="ARBA" id="ARBA00022730"/>
    </source>
</evidence>
<evidence type="ECO:0000256" key="1">
    <source>
        <dbReference type="ARBA" id="ARBA00004604"/>
    </source>
</evidence>
<keyword evidence="7" id="KW-0378">Hydrolase</keyword>
<dbReference type="Gene3D" id="3.40.50.300">
    <property type="entry name" value="P-loop containing nucleotide triphosphate hydrolases"/>
    <property type="match status" value="2"/>
</dbReference>
<keyword evidence="4" id="KW-0690">Ribosome biogenesis</keyword>
<dbReference type="GO" id="GO:0005730">
    <property type="term" value="C:nucleolus"/>
    <property type="evidence" value="ECO:0007669"/>
    <property type="project" value="UniProtKB-SubCell"/>
</dbReference>
<evidence type="ECO:0000256" key="4">
    <source>
        <dbReference type="ARBA" id="ARBA00022517"/>
    </source>
</evidence>
<dbReference type="OrthoDB" id="64767at2759"/>
<dbReference type="InterPro" id="IPR025696">
    <property type="entry name" value="Beta-barrel_MTR4"/>
</dbReference>
<dbReference type="CDD" id="cd00165">
    <property type="entry name" value="S4"/>
    <property type="match status" value="1"/>
</dbReference>
<feature type="compositionally biased region" description="Basic and acidic residues" evidence="16">
    <location>
        <begin position="453"/>
        <end position="464"/>
    </location>
</feature>
<dbReference type="Pfam" id="PF00163">
    <property type="entry name" value="Ribosomal_S4"/>
    <property type="match status" value="1"/>
</dbReference>
<dbReference type="PANTHER" id="PTHR12131:SF7">
    <property type="entry name" value="EXOSOME RNA HELICASE MTR4"/>
    <property type="match status" value="1"/>
</dbReference>
<keyword evidence="8" id="KW-0347">Helicase</keyword>
<evidence type="ECO:0000256" key="14">
    <source>
        <dbReference type="ARBA" id="ARBA00072223"/>
    </source>
</evidence>
<keyword evidence="5" id="KW-0699">rRNA-binding</keyword>
<accession>A0A9N8WFK8</accession>
<evidence type="ECO:0000259" key="18">
    <source>
        <dbReference type="PROSITE" id="PS51194"/>
    </source>
</evidence>
<keyword evidence="6" id="KW-0547">Nucleotide-binding</keyword>
<dbReference type="FunFam" id="3.40.50.300:FF:000141">
    <property type="entry name" value="ATP-dependent RNA helicase DOB1"/>
    <property type="match status" value="1"/>
</dbReference>
<dbReference type="Pfam" id="PF08148">
    <property type="entry name" value="DSHCT"/>
    <property type="match status" value="1"/>
</dbReference>
<evidence type="ECO:0000256" key="11">
    <source>
        <dbReference type="ARBA" id="ARBA00023242"/>
    </source>
</evidence>
<dbReference type="Pfam" id="PF21408">
    <property type="entry name" value="MTR4-like_stalk"/>
    <property type="match status" value="1"/>
</dbReference>
<dbReference type="InterPro" id="IPR012961">
    <property type="entry name" value="Ski2/MTR4_C"/>
</dbReference>
<evidence type="ECO:0000256" key="7">
    <source>
        <dbReference type="ARBA" id="ARBA00022801"/>
    </source>
</evidence>
<evidence type="ECO:0000256" key="6">
    <source>
        <dbReference type="ARBA" id="ARBA00022741"/>
    </source>
</evidence>
<dbReference type="InterPro" id="IPR002942">
    <property type="entry name" value="S4_RNA-bd"/>
</dbReference>
<dbReference type="Pfam" id="PF00271">
    <property type="entry name" value="Helicase_C"/>
    <property type="match status" value="1"/>
</dbReference>
<dbReference type="GO" id="GO:0006401">
    <property type="term" value="P:RNA catabolic process"/>
    <property type="evidence" value="ECO:0007669"/>
    <property type="project" value="InterPro"/>
</dbReference>
<dbReference type="PIRSF" id="PIRSF005198">
    <property type="entry name" value="Antiviral_helicase_SKI2"/>
    <property type="match status" value="1"/>
</dbReference>
<dbReference type="PROSITE" id="PS50889">
    <property type="entry name" value="S4"/>
    <property type="match status" value="1"/>
</dbReference>
<dbReference type="GO" id="GO:0003724">
    <property type="term" value="F:RNA helicase activity"/>
    <property type="evidence" value="ECO:0007669"/>
    <property type="project" value="InterPro"/>
</dbReference>
<dbReference type="InterPro" id="IPR050699">
    <property type="entry name" value="RNA-DNA_Helicase"/>
</dbReference>
<dbReference type="GO" id="GO:0000460">
    <property type="term" value="P:maturation of 5.8S rRNA"/>
    <property type="evidence" value="ECO:0007669"/>
    <property type="project" value="TreeGrafter"/>
</dbReference>
<dbReference type="EMBL" id="CAJVPJ010000144">
    <property type="protein sequence ID" value="CAG8485585.1"/>
    <property type="molecule type" value="Genomic_DNA"/>
</dbReference>
<dbReference type="InterPro" id="IPR016438">
    <property type="entry name" value="SKI2-like"/>
</dbReference>
<dbReference type="Gene3D" id="3.10.290.10">
    <property type="entry name" value="RNA-binding S4 domain"/>
    <property type="match status" value="1"/>
</dbReference>
<dbReference type="PROSITE" id="PS51194">
    <property type="entry name" value="HELICASE_CTER"/>
    <property type="match status" value="1"/>
</dbReference>
<evidence type="ECO:0000256" key="3">
    <source>
        <dbReference type="ARBA" id="ARBA00010140"/>
    </source>
</evidence>
<feature type="domain" description="Helicase C-terminal" evidence="18">
    <location>
        <begin position="481"/>
        <end position="685"/>
    </location>
</feature>
<evidence type="ECO:0000313" key="19">
    <source>
        <dbReference type="EMBL" id="CAG8485585.1"/>
    </source>
</evidence>
<evidence type="ECO:0000256" key="15">
    <source>
        <dbReference type="PROSITE-ProRule" id="PRU00182"/>
    </source>
</evidence>
<feature type="region of interest" description="Disordered" evidence="16">
    <location>
        <begin position="451"/>
        <end position="479"/>
    </location>
</feature>
<comment type="caution">
    <text evidence="19">The sequence shown here is derived from an EMBL/GenBank/DDBJ whole genome shotgun (WGS) entry which is preliminary data.</text>
</comment>
<dbReference type="Pfam" id="PF00270">
    <property type="entry name" value="DEAD"/>
    <property type="match status" value="1"/>
</dbReference>
<dbReference type="PROSITE" id="PS51192">
    <property type="entry name" value="HELICASE_ATP_BIND_1"/>
    <property type="match status" value="1"/>
</dbReference>
<dbReference type="GO" id="GO:1990904">
    <property type="term" value="C:ribonucleoprotein complex"/>
    <property type="evidence" value="ECO:0007669"/>
    <property type="project" value="UniProtKB-KW"/>
</dbReference>
<proteinExistence type="inferred from homology"/>
<dbReference type="SUPFAM" id="SSF52540">
    <property type="entry name" value="P-loop containing nucleoside triphosphate hydrolases"/>
    <property type="match status" value="1"/>
</dbReference>
<dbReference type="Gene3D" id="2.40.30.300">
    <property type="match status" value="1"/>
</dbReference>
<sequence>MVRKLKYHEQKLLKRVDFIHWKNENNLREIKVLRRYHVQNREDYYKYNKLCGAIKKLANRISLLNPRDPFRTKKEQALLEKLYQMGLITAKSQFSAVDGITVSAFCRRRLPIVMCRLKMAETVKEAITFIEQGHVRVGPETITDPAYLVTRNLEDFITWVDTSKIKRKIMTYNDQRIYEIWPRVHSSRERNQENLITENTDLREALQTQEVRHQVALPPGYNYIPISEHVPPAIPARVYPFTLDPFQKVAIASIQRSESVLVSAHTSAGKTVVAEYAIAQALNANQRVIYTSPIKALSNQKYRELQEEFGDVGLLTGDVSINPSAGCLVMTTEILRSMLYRGSEVMREVSWVIFDEIHYMRDKARGVVWEETLILLPHQVHYAFLSATIPNAMEFAEWVCKIHEQPCHVVYTDYRPTPLQHYIFPNGATGIYMVVDEGGVFREDNFQAALADMPKDSEKESSDRRSRKPKRNGRETDGPPDIYRIVKMIMQRNYNPVIVFAFGKKECELLALQMSQLDLNDDDEHQLVDQIFTNAINGLNEDDKQLPQIEHILPLLHRGIGIHHSGLLPLLKEVIEILFQEGLIKVLFATETFAMGLNMPAKTVVFSQVSKWDGKNLRYLTSGEYIQMSGRAGRRGLDERGIVIMMAHDKVEPSVMKNMIMGDADPLVSAFHLKYNMILNMTRLEGMSPEHMLRNSFYQFQNTTSLPSLEMEYKCLEEERDSIVIPNEEVVSEYYELRQQLEIHSRDMRDVLNHPVYSVQFLHVGRLVRIEMDGTDFGWGAVVSVSRAKVLNVKNNTKDSRRTPKESLRSTDFVIDVLLNCDSSSIVAKNPDGTTTGVKPPREGEKGTPMVYVEYEVIPVLLTALNGISTVRVFPPKDITSLEARREMYRNVQEALERFDHNVPLLDPVLDMGIKDAGFAKLMERIETLESRLINNPLNKSPRLTELYELYSRKMTIQQKLRALRKKIQFAHSLIQQDELKSRKRVLRRLGYLTSADVVDIKGRVACEINAGDELVLTELLMNRFFNDMSPELTAAVMSCFVVEVGELDPGLLREEFAAPYRIIKETATRIAEITVECKLQIDITEYISKFHCDMMEVVYLWTQGAKFYQICQKTDIFEGSIIRHFRNLEEALRSMVSAAKCIGNTQLESKFSEALTKIRRDIVFAASLYL</sequence>
<dbReference type="CDD" id="cd18795">
    <property type="entry name" value="SF2_C_Ski2"/>
    <property type="match status" value="1"/>
</dbReference>
<dbReference type="PANTHER" id="PTHR12131">
    <property type="entry name" value="ATP-DEPENDENT RNA AND DNA HELICASE"/>
    <property type="match status" value="1"/>
</dbReference>
<dbReference type="Proteomes" id="UP000789572">
    <property type="component" value="Unassembled WGS sequence"/>
</dbReference>
<dbReference type="GO" id="GO:0016787">
    <property type="term" value="F:hydrolase activity"/>
    <property type="evidence" value="ECO:0007669"/>
    <property type="project" value="UniProtKB-KW"/>
</dbReference>
<dbReference type="SMART" id="SM01390">
    <property type="entry name" value="Ribosomal_S4"/>
    <property type="match status" value="1"/>
</dbReference>
<dbReference type="SMART" id="SM00363">
    <property type="entry name" value="S4"/>
    <property type="match status" value="1"/>
</dbReference>
<evidence type="ECO:0000256" key="12">
    <source>
        <dbReference type="ARBA" id="ARBA00023274"/>
    </source>
</evidence>
<dbReference type="FunFam" id="1.10.3380.30:FF:000003">
    <property type="entry name" value="ATP dependent RNA helicase (Dob1)"/>
    <property type="match status" value="1"/>
</dbReference>
<keyword evidence="11" id="KW-0539">Nucleus</keyword>